<dbReference type="CDD" id="cd02027">
    <property type="entry name" value="APSK"/>
    <property type="match status" value="1"/>
</dbReference>
<evidence type="ECO:0000256" key="1">
    <source>
        <dbReference type="ARBA" id="ARBA00001823"/>
    </source>
</evidence>
<dbReference type="InterPro" id="IPR002891">
    <property type="entry name" value="APS"/>
</dbReference>
<evidence type="ECO:0000256" key="12">
    <source>
        <dbReference type="ARBA" id="ARBA00031464"/>
    </source>
</evidence>
<dbReference type="InterPro" id="IPR059117">
    <property type="entry name" value="APS_kinase_dom"/>
</dbReference>
<feature type="domain" description="APS kinase" evidence="15">
    <location>
        <begin position="29"/>
        <end position="176"/>
    </location>
</feature>
<evidence type="ECO:0000256" key="11">
    <source>
        <dbReference type="ARBA" id="ARBA00031393"/>
    </source>
</evidence>
<dbReference type="Proteomes" id="UP001589654">
    <property type="component" value="Unassembled WGS sequence"/>
</dbReference>
<comment type="catalytic activity">
    <reaction evidence="1 13 14">
        <text>adenosine 5'-phosphosulfate + ATP = 3'-phosphoadenylyl sulfate + ADP + H(+)</text>
        <dbReference type="Rhea" id="RHEA:24152"/>
        <dbReference type="ChEBI" id="CHEBI:15378"/>
        <dbReference type="ChEBI" id="CHEBI:30616"/>
        <dbReference type="ChEBI" id="CHEBI:58243"/>
        <dbReference type="ChEBI" id="CHEBI:58339"/>
        <dbReference type="ChEBI" id="CHEBI:456216"/>
        <dbReference type="EC" id="2.7.1.25"/>
    </reaction>
</comment>
<dbReference type="PANTHER" id="PTHR11055">
    <property type="entry name" value="BIFUNCTIONAL 3'-PHOSPHOADENOSINE 5'-PHOSPHOSULFATE SYNTHASE"/>
    <property type="match status" value="1"/>
</dbReference>
<evidence type="ECO:0000256" key="2">
    <source>
        <dbReference type="ARBA" id="ARBA00002632"/>
    </source>
</evidence>
<dbReference type="EC" id="2.7.1.25" evidence="5 13"/>
<comment type="pathway">
    <text evidence="3 13 14">Sulfur metabolism; hydrogen sulfide biosynthesis; sulfite from sulfate: step 2/3.</text>
</comment>
<sequence>MSKNQVNNVFHQDFKIKPIDRQKRLNQKPLLIWFTGLSGSGKSTLANGTEQRLFQNGYHTFLLDGDNIRKGLNKDLGFEKEDRNENLRRIAEVAKLMMEAGLIVVAAFISPYRKEREMIKELVGEDRFLEIFVDCPLEECEERDVKGLYQKARKGLIKNFTGIDAPYEAPQKPFLQLPTSDWSKEECLDKIIGSIKEKITWIA</sequence>
<evidence type="ECO:0000256" key="8">
    <source>
        <dbReference type="ARBA" id="ARBA00022777"/>
    </source>
</evidence>
<dbReference type="SUPFAM" id="SSF52540">
    <property type="entry name" value="P-loop containing nucleoside triphosphate hydrolases"/>
    <property type="match status" value="1"/>
</dbReference>
<dbReference type="PANTHER" id="PTHR11055:SF1">
    <property type="entry name" value="PAPS SYNTHETASE, ISOFORM D"/>
    <property type="match status" value="1"/>
</dbReference>
<keyword evidence="6 13" id="KW-0808">Transferase</keyword>
<dbReference type="NCBIfam" id="NF003013">
    <property type="entry name" value="PRK03846.1"/>
    <property type="match status" value="1"/>
</dbReference>
<accession>A0ABV5J864</accession>
<feature type="binding site" evidence="13">
    <location>
        <begin position="36"/>
        <end position="43"/>
    </location>
    <ligand>
        <name>ATP</name>
        <dbReference type="ChEBI" id="CHEBI:30616"/>
    </ligand>
</feature>
<dbReference type="RefSeq" id="WP_290247666.1">
    <property type="nucleotide sequence ID" value="NZ_JAUFQT010000001.1"/>
</dbReference>
<evidence type="ECO:0000256" key="7">
    <source>
        <dbReference type="ARBA" id="ARBA00022741"/>
    </source>
</evidence>
<gene>
    <name evidence="13 16" type="primary">cysC</name>
    <name evidence="16" type="ORF">ACFFUR_11660</name>
</gene>
<evidence type="ECO:0000256" key="5">
    <source>
        <dbReference type="ARBA" id="ARBA00012121"/>
    </source>
</evidence>
<evidence type="ECO:0000313" key="16">
    <source>
        <dbReference type="EMBL" id="MFB9212463.1"/>
    </source>
</evidence>
<dbReference type="InterPro" id="IPR027417">
    <property type="entry name" value="P-loop_NTPase"/>
</dbReference>
<evidence type="ECO:0000256" key="14">
    <source>
        <dbReference type="RuleBase" id="RU004347"/>
    </source>
</evidence>
<organism evidence="16 17">
    <name type="scientific">Echinicola jeungdonensis</name>
    <dbReference type="NCBI Taxonomy" id="709343"/>
    <lineage>
        <taxon>Bacteria</taxon>
        <taxon>Pseudomonadati</taxon>
        <taxon>Bacteroidota</taxon>
        <taxon>Cytophagia</taxon>
        <taxon>Cytophagales</taxon>
        <taxon>Cyclobacteriaceae</taxon>
        <taxon>Echinicola</taxon>
    </lineage>
</organism>
<evidence type="ECO:0000259" key="15">
    <source>
        <dbReference type="Pfam" id="PF01583"/>
    </source>
</evidence>
<evidence type="ECO:0000256" key="13">
    <source>
        <dbReference type="HAMAP-Rule" id="MF_00065"/>
    </source>
</evidence>
<keyword evidence="7 13" id="KW-0547">Nucleotide-binding</keyword>
<keyword evidence="8 13" id="KW-0418">Kinase</keyword>
<reference evidence="16 17" key="1">
    <citation type="submission" date="2024-09" db="EMBL/GenBank/DDBJ databases">
        <authorList>
            <person name="Sun Q."/>
            <person name="Mori K."/>
        </authorList>
    </citation>
    <scope>NUCLEOTIDE SEQUENCE [LARGE SCALE GENOMIC DNA]</scope>
    <source>
        <strain evidence="16 17">CECT 7682</strain>
    </source>
</reference>
<proteinExistence type="inferred from homology"/>
<keyword evidence="13" id="KW-0597">Phosphoprotein</keyword>
<name>A0ABV5J864_9BACT</name>
<comment type="function">
    <text evidence="2 13 14">Catalyzes the synthesis of activated sulfate.</text>
</comment>
<evidence type="ECO:0000256" key="3">
    <source>
        <dbReference type="ARBA" id="ARBA00004806"/>
    </source>
</evidence>
<dbReference type="NCBIfam" id="TIGR00455">
    <property type="entry name" value="apsK"/>
    <property type="match status" value="1"/>
</dbReference>
<evidence type="ECO:0000256" key="6">
    <source>
        <dbReference type="ARBA" id="ARBA00022679"/>
    </source>
</evidence>
<evidence type="ECO:0000256" key="10">
    <source>
        <dbReference type="ARBA" id="ARBA00029724"/>
    </source>
</evidence>
<keyword evidence="9 13" id="KW-0067">ATP-binding</keyword>
<dbReference type="Pfam" id="PF01583">
    <property type="entry name" value="APS_kinase"/>
    <property type="match status" value="1"/>
</dbReference>
<evidence type="ECO:0000256" key="4">
    <source>
        <dbReference type="ARBA" id="ARBA00007008"/>
    </source>
</evidence>
<comment type="similarity">
    <text evidence="4 13 14">Belongs to the APS kinase family.</text>
</comment>
<dbReference type="Gene3D" id="3.40.50.300">
    <property type="entry name" value="P-loop containing nucleotide triphosphate hydrolases"/>
    <property type="match status" value="1"/>
</dbReference>
<evidence type="ECO:0000313" key="17">
    <source>
        <dbReference type="Proteomes" id="UP001589654"/>
    </source>
</evidence>
<dbReference type="HAMAP" id="MF_00065">
    <property type="entry name" value="Adenylyl_sulf_kinase"/>
    <property type="match status" value="1"/>
</dbReference>
<feature type="active site" description="Phosphoserine intermediate" evidence="13">
    <location>
        <position position="110"/>
    </location>
</feature>
<protein>
    <recommendedName>
        <fullName evidence="5 13">Adenylyl-sulfate kinase</fullName>
        <ecNumber evidence="5 13">2.7.1.25</ecNumber>
    </recommendedName>
    <alternativeName>
        <fullName evidence="11 13">APS kinase</fullName>
    </alternativeName>
    <alternativeName>
        <fullName evidence="12 13">ATP adenosine-5'-phosphosulfate 3'-phosphotransferase</fullName>
    </alternativeName>
    <alternativeName>
        <fullName evidence="10 13">Adenosine-5'-phosphosulfate kinase</fullName>
    </alternativeName>
</protein>
<evidence type="ECO:0000256" key="9">
    <source>
        <dbReference type="ARBA" id="ARBA00022840"/>
    </source>
</evidence>
<dbReference type="EMBL" id="JBHMEW010000061">
    <property type="protein sequence ID" value="MFB9212463.1"/>
    <property type="molecule type" value="Genomic_DNA"/>
</dbReference>
<comment type="caution">
    <text evidence="16">The sequence shown here is derived from an EMBL/GenBank/DDBJ whole genome shotgun (WGS) entry which is preliminary data.</text>
</comment>
<dbReference type="GO" id="GO:0004020">
    <property type="term" value="F:adenylylsulfate kinase activity"/>
    <property type="evidence" value="ECO:0007669"/>
    <property type="project" value="UniProtKB-EC"/>
</dbReference>
<keyword evidence="17" id="KW-1185">Reference proteome</keyword>